<dbReference type="Proteomes" id="UP001279642">
    <property type="component" value="Unassembled WGS sequence"/>
</dbReference>
<keyword evidence="4" id="KW-1185">Reference proteome</keyword>
<dbReference type="Gene3D" id="1.20.1640.10">
    <property type="entry name" value="Multidrug efflux transporter AcrB transmembrane domain"/>
    <property type="match status" value="1"/>
</dbReference>
<dbReference type="PANTHER" id="PTHR33406">
    <property type="entry name" value="MEMBRANE PROTEIN MJ1562-RELATED"/>
    <property type="match status" value="1"/>
</dbReference>
<feature type="transmembrane region" description="Helical" evidence="2">
    <location>
        <begin position="278"/>
        <end position="299"/>
    </location>
</feature>
<feature type="transmembrane region" description="Helical" evidence="2">
    <location>
        <begin position="631"/>
        <end position="649"/>
    </location>
</feature>
<dbReference type="InterPro" id="IPR050545">
    <property type="entry name" value="Mycobact_MmpL"/>
</dbReference>
<evidence type="ECO:0000256" key="1">
    <source>
        <dbReference type="SAM" id="MobiDB-lite"/>
    </source>
</evidence>
<organism evidence="3 4">
    <name type="scientific">Dongia soli</name>
    <dbReference type="NCBI Taxonomy" id="600628"/>
    <lineage>
        <taxon>Bacteria</taxon>
        <taxon>Pseudomonadati</taxon>
        <taxon>Pseudomonadota</taxon>
        <taxon>Alphaproteobacteria</taxon>
        <taxon>Rhodospirillales</taxon>
        <taxon>Dongiaceae</taxon>
        <taxon>Dongia</taxon>
    </lineage>
</organism>
<comment type="caution">
    <text evidence="3">The sequence shown here is derived from an EMBL/GenBank/DDBJ whole genome shotgun (WGS) entry which is preliminary data.</text>
</comment>
<evidence type="ECO:0000313" key="3">
    <source>
        <dbReference type="EMBL" id="MDY0885221.1"/>
    </source>
</evidence>
<feature type="transmembrane region" description="Helical" evidence="2">
    <location>
        <begin position="739"/>
        <end position="760"/>
    </location>
</feature>
<evidence type="ECO:0000256" key="2">
    <source>
        <dbReference type="SAM" id="Phobius"/>
    </source>
</evidence>
<dbReference type="EMBL" id="JAXCLW010000008">
    <property type="protein sequence ID" value="MDY0885221.1"/>
    <property type="molecule type" value="Genomic_DNA"/>
</dbReference>
<feature type="transmembrane region" description="Helical" evidence="2">
    <location>
        <begin position="305"/>
        <end position="325"/>
    </location>
</feature>
<feature type="transmembrane region" description="Helical" evidence="2">
    <location>
        <begin position="346"/>
        <end position="366"/>
    </location>
</feature>
<feature type="transmembrane region" description="Helical" evidence="2">
    <location>
        <begin position="682"/>
        <end position="703"/>
    </location>
</feature>
<reference evidence="3 4" key="1">
    <citation type="journal article" date="2016" name="Antonie Van Leeuwenhoek">
        <title>Dongia soli sp. nov., isolated from soil from Dokdo, Korea.</title>
        <authorList>
            <person name="Kim D.U."/>
            <person name="Lee H."/>
            <person name="Kim H."/>
            <person name="Kim S.G."/>
            <person name="Ka J.O."/>
        </authorList>
    </citation>
    <scope>NUCLEOTIDE SEQUENCE [LARGE SCALE GENOMIC DNA]</scope>
    <source>
        <strain evidence="3 4">D78</strain>
    </source>
</reference>
<evidence type="ECO:0000313" key="4">
    <source>
        <dbReference type="Proteomes" id="UP001279642"/>
    </source>
</evidence>
<keyword evidence="2" id="KW-1133">Transmembrane helix</keyword>
<protein>
    <recommendedName>
        <fullName evidence="5">Exporter</fullName>
    </recommendedName>
</protein>
<dbReference type="SUPFAM" id="SSF82866">
    <property type="entry name" value="Multidrug efflux transporter AcrB transmembrane domain"/>
    <property type="match status" value="2"/>
</dbReference>
<accession>A0ABU5EG74</accession>
<keyword evidence="2" id="KW-0812">Transmembrane</keyword>
<feature type="transmembrane region" description="Helical" evidence="2">
    <location>
        <begin position="372"/>
        <end position="391"/>
    </location>
</feature>
<dbReference type="RefSeq" id="WP_320510295.1">
    <property type="nucleotide sequence ID" value="NZ_JAXCLW010000008.1"/>
</dbReference>
<dbReference type="PANTHER" id="PTHR33406:SF13">
    <property type="entry name" value="MEMBRANE PROTEIN YDFJ"/>
    <property type="match status" value="1"/>
</dbReference>
<sequence>MRRLLALIWLVVLLALTGHLAWKYHAGLQFSTDILALLPREAETPLLEKANQAVTDAVSRRVVLLIGDPDRATARDVAAKLGQTLATTGLVRLEADSLSGDRLKKLGALYFPFRHNLLSPRDRSLLLAGDGEEVATNALSQIYGFVGLTDARLIAHDPFLLLQSFLTQLPVPMSRLSLDDGMLTTSEKGITWILVTGTLMAEPFALDVQQQLIGPLDKKIALLRQQHAELQVKRLGAVFFAAAGSQVAMKETSTLGLVSTIGSVLLLLLTFRRIAPLWQNLLVVGIGAGAALSVSLFLFDHLHVAVLLFGVSLIGIAVDYGMYYYSSLFDPDCRTPEQRLRSVLPGITLGYVTTLLGYAILILAPFPGLRQIAIFSVIGLSASFVTVLLWFPLIDRLSPARHGAGMLHAAGMLWRFWEQPDHRVVRRILGAILCVAAVIGLLRLHADDDVRKLQSLSPDLLAQQTEIQRLIGSTTSTQFLLVHAADDETALQREEQLAPLLDELRSKGVLHGYQSPAAFIPSAARQRENRRLIDAKLNQPYLTQQVQQLGLPMPKRSDDNGAVLTLDRASAEDSVPFLGSLVLQPGIHVVMLDGLRDTGALRTAIQEVDGVRVIDPTGDYTILLSKYRYRAVWLIVVGVLLMMPVLIWRYGWLGAILVKAPSVTAITLAAAAIGLAGEGFTFFHAMALILVQSIGVDFAVFCAESGRNRQSVTMLGVWLATLTTLLSFGVLAFSRVAAVHAFGLTMLVGLIFAFLLAPVAGSAKPRRDWQNKWSQSGVRKRETKPLYSAIHDAGQVPSPGAGPEPRAGSGGWAGPEARAGHDAGPAIGWKD</sequence>
<gene>
    <name evidence="3" type="ORF">SMD27_20435</name>
</gene>
<name>A0ABU5EG74_9PROT</name>
<proteinExistence type="predicted"/>
<feature type="transmembrane region" description="Helical" evidence="2">
    <location>
        <begin position="424"/>
        <end position="446"/>
    </location>
</feature>
<feature type="region of interest" description="Disordered" evidence="1">
    <location>
        <begin position="791"/>
        <end position="831"/>
    </location>
</feature>
<feature type="transmembrane region" description="Helical" evidence="2">
    <location>
        <begin position="715"/>
        <end position="733"/>
    </location>
</feature>
<keyword evidence="2" id="KW-0472">Membrane</keyword>
<evidence type="ECO:0008006" key="5">
    <source>
        <dbReference type="Google" id="ProtNLM"/>
    </source>
</evidence>